<gene>
    <name evidence="2" type="ORF">N7330_05005</name>
</gene>
<dbReference type="InterPro" id="IPR001584">
    <property type="entry name" value="Integrase_cat-core"/>
</dbReference>
<dbReference type="GO" id="GO:0015074">
    <property type="term" value="P:DNA integration"/>
    <property type="evidence" value="ECO:0007669"/>
    <property type="project" value="InterPro"/>
</dbReference>
<dbReference type="RefSeq" id="WP_279848448.1">
    <property type="nucleotide sequence ID" value="NZ_JAOCET010000001.1"/>
</dbReference>
<dbReference type="Gene3D" id="3.30.420.10">
    <property type="entry name" value="Ribonuclease H-like superfamily/Ribonuclease H"/>
    <property type="match status" value="1"/>
</dbReference>
<proteinExistence type="predicted"/>
<dbReference type="InterPro" id="IPR036397">
    <property type="entry name" value="RNaseH_sf"/>
</dbReference>
<dbReference type="GO" id="GO:0003676">
    <property type="term" value="F:nucleic acid binding"/>
    <property type="evidence" value="ECO:0007669"/>
    <property type="project" value="InterPro"/>
</dbReference>
<feature type="domain" description="Integrase catalytic" evidence="1">
    <location>
        <begin position="3"/>
        <end position="55"/>
    </location>
</feature>
<evidence type="ECO:0000313" key="2">
    <source>
        <dbReference type="EMBL" id="MDH0362420.1"/>
    </source>
</evidence>
<dbReference type="AlphaFoldDB" id="A0AA42L2D9"/>
<dbReference type="SUPFAM" id="SSF53098">
    <property type="entry name" value="Ribonuclease H-like"/>
    <property type="match status" value="1"/>
</dbReference>
<accession>A0AA42L2D9</accession>
<reference evidence="2" key="1">
    <citation type="submission" date="2022-09" db="EMBL/GenBank/DDBJ databases">
        <title>Intensive care unit water sources are persistently colonized with multi-drug resistant bacteria and are the site of extensive horizontal gene transfer of antibiotic resistance genes.</title>
        <authorList>
            <person name="Diorio-Toth L."/>
        </authorList>
    </citation>
    <scope>NUCLEOTIDE SEQUENCE</scope>
    <source>
        <strain evidence="2">GD04130</strain>
    </source>
</reference>
<dbReference type="Proteomes" id="UP001158297">
    <property type="component" value="Unassembled WGS sequence"/>
</dbReference>
<organism evidence="2 3">
    <name type="scientific">Comamonas aquatica</name>
    <dbReference type="NCBI Taxonomy" id="225991"/>
    <lineage>
        <taxon>Bacteria</taxon>
        <taxon>Pseudomonadati</taxon>
        <taxon>Pseudomonadota</taxon>
        <taxon>Betaproteobacteria</taxon>
        <taxon>Burkholderiales</taxon>
        <taxon>Comamonadaceae</taxon>
        <taxon>Comamonas</taxon>
    </lineage>
</organism>
<evidence type="ECO:0000313" key="3">
    <source>
        <dbReference type="Proteomes" id="UP001158297"/>
    </source>
</evidence>
<dbReference type="InterPro" id="IPR012337">
    <property type="entry name" value="RNaseH-like_sf"/>
</dbReference>
<protein>
    <submittedName>
        <fullName evidence="2">Integrase core domain-containing protein</fullName>
    </submittedName>
</protein>
<evidence type="ECO:0000259" key="1">
    <source>
        <dbReference type="Pfam" id="PF13683"/>
    </source>
</evidence>
<sequence>MSQINGMAERFHGRLGQILHSHHFNSAEDLQKTLQRLVWLYNHHVPQKALGHEAPAQTVKKTGG</sequence>
<dbReference type="Pfam" id="PF13683">
    <property type="entry name" value="rve_3"/>
    <property type="match status" value="1"/>
</dbReference>
<name>A0AA42L2D9_9BURK</name>
<dbReference type="EMBL" id="JAODZU010000004">
    <property type="protein sequence ID" value="MDH0362420.1"/>
    <property type="molecule type" value="Genomic_DNA"/>
</dbReference>
<comment type="caution">
    <text evidence="2">The sequence shown here is derived from an EMBL/GenBank/DDBJ whole genome shotgun (WGS) entry which is preliminary data.</text>
</comment>